<evidence type="ECO:0000313" key="6">
    <source>
        <dbReference type="EMBL" id="TKS57592.1"/>
    </source>
</evidence>
<dbReference type="InterPro" id="IPR051423">
    <property type="entry name" value="CD225/Dispanin"/>
</dbReference>
<name>A0A4U5TU20_9FLAO</name>
<sequence length="91" mass="9724">MESKPKPPQNYLALSIISTLFCCQIFGIIAIIYASQVNSKFIAGDYQGAQSASNNAKVWSFLSIGIGLLVIIVFAIFYGAVAVAAISEAEF</sequence>
<dbReference type="AlphaFoldDB" id="A0A4U5TU20"/>
<dbReference type="GO" id="GO:0016020">
    <property type="term" value="C:membrane"/>
    <property type="evidence" value="ECO:0007669"/>
    <property type="project" value="UniProtKB-SubCell"/>
</dbReference>
<proteinExistence type="predicted"/>
<comment type="subcellular location">
    <subcellularLocation>
        <location evidence="1">Membrane</location>
    </subcellularLocation>
</comment>
<keyword evidence="2 5" id="KW-0812">Transmembrane</keyword>
<accession>A0A4U5TU20</accession>
<dbReference type="RefSeq" id="WP_138931292.1">
    <property type="nucleotide sequence ID" value="NZ_SWMU01000001.1"/>
</dbReference>
<dbReference type="Proteomes" id="UP000306552">
    <property type="component" value="Unassembled WGS sequence"/>
</dbReference>
<dbReference type="Pfam" id="PF04505">
    <property type="entry name" value="CD225"/>
    <property type="match status" value="1"/>
</dbReference>
<protein>
    <submittedName>
        <fullName evidence="6">CD225/dispanin family protein</fullName>
    </submittedName>
</protein>
<keyword evidence="7" id="KW-1185">Reference proteome</keyword>
<evidence type="ECO:0000313" key="7">
    <source>
        <dbReference type="Proteomes" id="UP000306552"/>
    </source>
</evidence>
<gene>
    <name evidence="6" type="ORF">FCN74_04015</name>
</gene>
<feature type="transmembrane region" description="Helical" evidence="5">
    <location>
        <begin position="61"/>
        <end position="86"/>
    </location>
</feature>
<reference evidence="6 7" key="1">
    <citation type="submission" date="2019-04" db="EMBL/GenBank/DDBJ databases">
        <title>Psychroflexus halotolerans sp. nov., isolated from a marine solar saltern.</title>
        <authorList>
            <person name="Feng X."/>
        </authorList>
    </citation>
    <scope>NUCLEOTIDE SEQUENCE [LARGE SCALE GENOMIC DNA]</scope>
    <source>
        <strain evidence="6 7">WDS2C27</strain>
    </source>
</reference>
<evidence type="ECO:0000256" key="1">
    <source>
        <dbReference type="ARBA" id="ARBA00004370"/>
    </source>
</evidence>
<evidence type="ECO:0000256" key="3">
    <source>
        <dbReference type="ARBA" id="ARBA00022989"/>
    </source>
</evidence>
<keyword evidence="3 5" id="KW-1133">Transmembrane helix</keyword>
<evidence type="ECO:0000256" key="5">
    <source>
        <dbReference type="SAM" id="Phobius"/>
    </source>
</evidence>
<dbReference type="OrthoDB" id="9815705at2"/>
<evidence type="ECO:0000256" key="2">
    <source>
        <dbReference type="ARBA" id="ARBA00022692"/>
    </source>
</evidence>
<feature type="transmembrane region" description="Helical" evidence="5">
    <location>
        <begin position="12"/>
        <end position="34"/>
    </location>
</feature>
<dbReference type="InterPro" id="IPR007593">
    <property type="entry name" value="CD225/Dispanin_fam"/>
</dbReference>
<dbReference type="EMBL" id="SWMU01000001">
    <property type="protein sequence ID" value="TKS57592.1"/>
    <property type="molecule type" value="Genomic_DNA"/>
</dbReference>
<dbReference type="PANTHER" id="PTHR14948">
    <property type="entry name" value="NG5"/>
    <property type="match status" value="1"/>
</dbReference>
<dbReference type="PANTHER" id="PTHR14948:SF25">
    <property type="entry name" value="DUF4190 DOMAIN-CONTAINING PROTEIN"/>
    <property type="match status" value="1"/>
</dbReference>
<comment type="caution">
    <text evidence="6">The sequence shown here is derived from an EMBL/GenBank/DDBJ whole genome shotgun (WGS) entry which is preliminary data.</text>
</comment>
<evidence type="ECO:0000256" key="4">
    <source>
        <dbReference type="ARBA" id="ARBA00023136"/>
    </source>
</evidence>
<organism evidence="6 7">
    <name type="scientific">Mesohalobacter halotolerans</name>
    <dbReference type="NCBI Taxonomy" id="1883405"/>
    <lineage>
        <taxon>Bacteria</taxon>
        <taxon>Pseudomonadati</taxon>
        <taxon>Bacteroidota</taxon>
        <taxon>Flavobacteriia</taxon>
        <taxon>Flavobacteriales</taxon>
        <taxon>Flavobacteriaceae</taxon>
        <taxon>Mesohalobacter</taxon>
    </lineage>
</organism>
<keyword evidence="4 5" id="KW-0472">Membrane</keyword>